<gene>
    <name evidence="1" type="ORF">DPMN_081556</name>
</gene>
<evidence type="ECO:0000313" key="2">
    <source>
        <dbReference type="Proteomes" id="UP000828390"/>
    </source>
</evidence>
<evidence type="ECO:0000313" key="1">
    <source>
        <dbReference type="EMBL" id="KAH3694117.1"/>
    </source>
</evidence>
<organism evidence="1 2">
    <name type="scientific">Dreissena polymorpha</name>
    <name type="common">Zebra mussel</name>
    <name type="synonym">Mytilus polymorpha</name>
    <dbReference type="NCBI Taxonomy" id="45954"/>
    <lineage>
        <taxon>Eukaryota</taxon>
        <taxon>Metazoa</taxon>
        <taxon>Spiralia</taxon>
        <taxon>Lophotrochozoa</taxon>
        <taxon>Mollusca</taxon>
        <taxon>Bivalvia</taxon>
        <taxon>Autobranchia</taxon>
        <taxon>Heteroconchia</taxon>
        <taxon>Euheterodonta</taxon>
        <taxon>Imparidentia</taxon>
        <taxon>Neoheterodontei</taxon>
        <taxon>Myida</taxon>
        <taxon>Dreissenoidea</taxon>
        <taxon>Dreissenidae</taxon>
        <taxon>Dreissena</taxon>
    </lineage>
</organism>
<reference evidence="1" key="1">
    <citation type="journal article" date="2019" name="bioRxiv">
        <title>The Genome of the Zebra Mussel, Dreissena polymorpha: A Resource for Invasive Species Research.</title>
        <authorList>
            <person name="McCartney M.A."/>
            <person name="Auch B."/>
            <person name="Kono T."/>
            <person name="Mallez S."/>
            <person name="Zhang Y."/>
            <person name="Obille A."/>
            <person name="Becker A."/>
            <person name="Abrahante J.E."/>
            <person name="Garbe J."/>
            <person name="Badalamenti J.P."/>
            <person name="Herman A."/>
            <person name="Mangelson H."/>
            <person name="Liachko I."/>
            <person name="Sullivan S."/>
            <person name="Sone E.D."/>
            <person name="Koren S."/>
            <person name="Silverstein K.A.T."/>
            <person name="Beckman K.B."/>
            <person name="Gohl D.M."/>
        </authorList>
    </citation>
    <scope>NUCLEOTIDE SEQUENCE</scope>
    <source>
        <strain evidence="1">Duluth1</strain>
        <tissue evidence="1">Whole animal</tissue>
    </source>
</reference>
<dbReference type="EMBL" id="JAIWYP010000016">
    <property type="protein sequence ID" value="KAH3694117.1"/>
    <property type="molecule type" value="Genomic_DNA"/>
</dbReference>
<protein>
    <submittedName>
        <fullName evidence="1">Uncharacterized protein</fullName>
    </submittedName>
</protein>
<dbReference type="Proteomes" id="UP000828390">
    <property type="component" value="Unassembled WGS sequence"/>
</dbReference>
<dbReference type="AlphaFoldDB" id="A0A9D4BGF0"/>
<comment type="caution">
    <text evidence="1">The sequence shown here is derived from an EMBL/GenBank/DDBJ whole genome shotgun (WGS) entry which is preliminary data.</text>
</comment>
<keyword evidence="2" id="KW-1185">Reference proteome</keyword>
<sequence length="54" mass="6263">MKDPEMLERYIQAYEKLNPAYDDEMLVKAHRVLAALDAKEGAWGAVLKLRMRVD</sequence>
<proteinExistence type="predicted"/>
<reference evidence="1" key="2">
    <citation type="submission" date="2020-11" db="EMBL/GenBank/DDBJ databases">
        <authorList>
            <person name="McCartney M.A."/>
            <person name="Auch B."/>
            <person name="Kono T."/>
            <person name="Mallez S."/>
            <person name="Becker A."/>
            <person name="Gohl D.M."/>
            <person name="Silverstein K.A.T."/>
            <person name="Koren S."/>
            <person name="Bechman K.B."/>
            <person name="Herman A."/>
            <person name="Abrahante J.E."/>
            <person name="Garbe J."/>
        </authorList>
    </citation>
    <scope>NUCLEOTIDE SEQUENCE</scope>
    <source>
        <strain evidence="1">Duluth1</strain>
        <tissue evidence="1">Whole animal</tissue>
    </source>
</reference>
<accession>A0A9D4BGF0</accession>
<name>A0A9D4BGF0_DREPO</name>